<comment type="similarity">
    <text evidence="1">Belongs to the indoleamine 2,3-dioxygenase family.</text>
</comment>
<reference evidence="6" key="1">
    <citation type="submission" date="2025-08" db="UniProtKB">
        <authorList>
            <consortium name="RefSeq"/>
        </authorList>
    </citation>
    <scope>IDENTIFICATION</scope>
    <source>
        <tissue evidence="6">Gonads</tissue>
    </source>
</reference>
<dbReference type="Proteomes" id="UP000085678">
    <property type="component" value="Unplaced"/>
</dbReference>
<dbReference type="GO" id="GO:0005737">
    <property type="term" value="C:cytoplasm"/>
    <property type="evidence" value="ECO:0007669"/>
    <property type="project" value="TreeGrafter"/>
</dbReference>
<evidence type="ECO:0000313" key="6">
    <source>
        <dbReference type="RefSeq" id="XP_013417663.1"/>
    </source>
</evidence>
<dbReference type="InterPro" id="IPR037217">
    <property type="entry name" value="Trp/Indoleamine_2_3_dOase-like"/>
</dbReference>
<dbReference type="InParanoid" id="A0A1S3K4V2"/>
<evidence type="ECO:0000256" key="3">
    <source>
        <dbReference type="ARBA" id="ARBA00023004"/>
    </source>
</evidence>
<accession>A0A1S3K4V2</accession>
<dbReference type="GeneID" id="106178825"/>
<dbReference type="InterPro" id="IPR000898">
    <property type="entry name" value="Indolamine_dOase"/>
</dbReference>
<sequence length="469" mass="53425">MHLFEVKTMATQQKCAYSAYLPTFFDKFGGSYPPRSVFHDWPTCFQIYQDVCLEMPEKLYALNSSEKFREWMTEELSGVDLLKVGEAITSLINTDSIPVLTGYLACLSYLAHAYRWGTVPTTSLERERSTLEFPDCLWDPFKKVNDYFGLPYRGNHFSLMACNAIFDKNGSPVGMKFKWNFDPEIAYQESNFMLLMAKAECEVPPILGAFGEYLDLLQTFTTADDRSDVEQQMIEKVYLAKGHLSALLRQANKIMHDSFISREVFAPHIQGMIAWGLSTDVGSSAAENLIFQALNVFCDMEGASEMSRFGMKTRKSIPDTSRVLLKKLEESTKGNLFPTEKLIQAKADLITVFYAFILGHARKVPDYIAKSPMTASRFLLKDLVSNFKRKMKERCDEVLFVRNKALGRSADNAINGSGIEKTFAWSWSKALFYCQKALVMRSNCRLPIWNYSHLLIIAFLCLLCPVIFL</sequence>
<dbReference type="PANTHER" id="PTHR28657:SF11">
    <property type="entry name" value="INDOLEAMINE 2,3-DIOXYGENASE"/>
    <property type="match status" value="1"/>
</dbReference>
<proteinExistence type="inferred from homology"/>
<evidence type="ECO:0000313" key="5">
    <source>
        <dbReference type="Proteomes" id="UP000085678"/>
    </source>
</evidence>
<dbReference type="AlphaFoldDB" id="A0A1S3K4V2"/>
<keyword evidence="3" id="KW-0408">Iron</keyword>
<keyword evidence="4" id="KW-0472">Membrane</keyword>
<keyword evidence="5" id="KW-1185">Reference proteome</keyword>
<feature type="transmembrane region" description="Helical" evidence="4">
    <location>
        <begin position="448"/>
        <end position="468"/>
    </location>
</feature>
<evidence type="ECO:0000256" key="4">
    <source>
        <dbReference type="SAM" id="Phobius"/>
    </source>
</evidence>
<dbReference type="GO" id="GO:0019441">
    <property type="term" value="P:L-tryptophan catabolic process to kynurenine"/>
    <property type="evidence" value="ECO:0007669"/>
    <property type="project" value="InterPro"/>
</dbReference>
<dbReference type="RefSeq" id="XP_013417663.1">
    <property type="nucleotide sequence ID" value="XM_013562209.1"/>
</dbReference>
<dbReference type="OrthoDB" id="4662583at2759"/>
<evidence type="ECO:0000256" key="1">
    <source>
        <dbReference type="ARBA" id="ARBA00007119"/>
    </source>
</evidence>
<name>A0A1S3K4V2_LINAN</name>
<keyword evidence="4" id="KW-1133">Transmembrane helix</keyword>
<keyword evidence="2" id="KW-0479">Metal-binding</keyword>
<dbReference type="GO" id="GO:0020037">
    <property type="term" value="F:heme binding"/>
    <property type="evidence" value="ECO:0007669"/>
    <property type="project" value="InterPro"/>
</dbReference>
<dbReference type="GO" id="GO:0046872">
    <property type="term" value="F:metal ion binding"/>
    <property type="evidence" value="ECO:0007669"/>
    <property type="project" value="UniProtKB-KW"/>
</dbReference>
<organism evidence="5 6">
    <name type="scientific">Lingula anatina</name>
    <name type="common">Brachiopod</name>
    <name type="synonym">Lingula unguis</name>
    <dbReference type="NCBI Taxonomy" id="7574"/>
    <lineage>
        <taxon>Eukaryota</taxon>
        <taxon>Metazoa</taxon>
        <taxon>Spiralia</taxon>
        <taxon>Lophotrochozoa</taxon>
        <taxon>Brachiopoda</taxon>
        <taxon>Linguliformea</taxon>
        <taxon>Lingulata</taxon>
        <taxon>Lingulida</taxon>
        <taxon>Linguloidea</taxon>
        <taxon>Lingulidae</taxon>
        <taxon>Lingula</taxon>
    </lineage>
</organism>
<keyword evidence="4" id="KW-0812">Transmembrane</keyword>
<dbReference type="GO" id="GO:0034354">
    <property type="term" value="P:'de novo' NAD+ biosynthetic process from L-tryptophan"/>
    <property type="evidence" value="ECO:0007669"/>
    <property type="project" value="TreeGrafter"/>
</dbReference>
<dbReference type="KEGG" id="lak:106178825"/>
<dbReference type="PANTHER" id="PTHR28657">
    <property type="entry name" value="INDOLEAMINE 2,3-DIOXYGENASE"/>
    <property type="match status" value="1"/>
</dbReference>
<evidence type="ECO:0000256" key="2">
    <source>
        <dbReference type="ARBA" id="ARBA00022723"/>
    </source>
</evidence>
<dbReference type="GO" id="GO:0033754">
    <property type="term" value="F:indoleamine 2,3-dioxygenase activity"/>
    <property type="evidence" value="ECO:0007669"/>
    <property type="project" value="TreeGrafter"/>
</dbReference>
<dbReference type="SUPFAM" id="SSF140959">
    <property type="entry name" value="Indolic compounds 2,3-dioxygenase-like"/>
    <property type="match status" value="1"/>
</dbReference>
<protein>
    <submittedName>
        <fullName evidence="6">Uncharacterized protein LOC106178825 isoform X1</fullName>
    </submittedName>
</protein>
<gene>
    <name evidence="6" type="primary">LOC106178825</name>
</gene>